<dbReference type="AlphaFoldDB" id="A0A5Q5BJS7"/>
<dbReference type="EMBL" id="CP000384">
    <property type="protein sequence ID" value="ABG08553.1"/>
    <property type="molecule type" value="Genomic_DNA"/>
</dbReference>
<evidence type="ECO:0000256" key="2">
    <source>
        <dbReference type="ARBA" id="ARBA00005254"/>
    </source>
</evidence>
<dbReference type="Gene3D" id="3.90.226.10">
    <property type="entry name" value="2-enoyl-CoA Hydratase, Chain A, domain 1"/>
    <property type="match status" value="1"/>
</dbReference>
<dbReference type="EC" id="4.2.1.17" evidence="9"/>
<keyword evidence="5 9" id="KW-0456">Lyase</keyword>
<comment type="function">
    <text evidence="1">Could possibly oxidize fatty acids using specific components.</text>
</comment>
<evidence type="ECO:0000256" key="8">
    <source>
        <dbReference type="RuleBase" id="RU003707"/>
    </source>
</evidence>
<comment type="catalytic activity">
    <reaction evidence="6">
        <text>a (3S)-3-hydroxyacyl-CoA = a (2E)-enoyl-CoA + H2O</text>
        <dbReference type="Rhea" id="RHEA:16105"/>
        <dbReference type="ChEBI" id="CHEBI:15377"/>
        <dbReference type="ChEBI" id="CHEBI:57318"/>
        <dbReference type="ChEBI" id="CHEBI:58856"/>
        <dbReference type="EC" id="4.2.1.17"/>
    </reaction>
</comment>
<organism evidence="9">
    <name type="scientific">Mycobacterium sp. (strain MCS)</name>
    <dbReference type="NCBI Taxonomy" id="164756"/>
    <lineage>
        <taxon>Bacteria</taxon>
        <taxon>Bacillati</taxon>
        <taxon>Actinomycetota</taxon>
        <taxon>Actinomycetes</taxon>
        <taxon>Mycobacteriales</taxon>
        <taxon>Mycobacteriaceae</taxon>
        <taxon>Mycobacterium</taxon>
    </lineage>
</organism>
<evidence type="ECO:0000256" key="6">
    <source>
        <dbReference type="ARBA" id="ARBA00023709"/>
    </source>
</evidence>
<protein>
    <submittedName>
        <fullName evidence="9">Enoyl-CoA hydratase</fullName>
        <ecNumber evidence="9">4.2.1.17</ecNumber>
    </submittedName>
</protein>
<proteinExistence type="inferred from homology"/>
<accession>A0A5Q5BJS7</accession>
<dbReference type="SUPFAM" id="SSF52096">
    <property type="entry name" value="ClpP/crotonase"/>
    <property type="match status" value="1"/>
</dbReference>
<comment type="similarity">
    <text evidence="2 8">Belongs to the enoyl-CoA hydratase/isomerase family.</text>
</comment>
<keyword evidence="4" id="KW-0443">Lipid metabolism</keyword>
<evidence type="ECO:0000313" key="9">
    <source>
        <dbReference type="EMBL" id="ABG08553.1"/>
    </source>
</evidence>
<dbReference type="InterPro" id="IPR029045">
    <property type="entry name" value="ClpP/crotonase-like_dom_sf"/>
</dbReference>
<dbReference type="PROSITE" id="PS00166">
    <property type="entry name" value="ENOYL_COA_HYDRATASE"/>
    <property type="match status" value="1"/>
</dbReference>
<dbReference type="PANTHER" id="PTHR11941:SF130">
    <property type="entry name" value="ENOYL-COA HYDRATASE ECHA12-RELATED"/>
    <property type="match status" value="1"/>
</dbReference>
<dbReference type="InterPro" id="IPR014748">
    <property type="entry name" value="Enoyl-CoA_hydra_C"/>
</dbReference>
<dbReference type="CDD" id="cd06558">
    <property type="entry name" value="crotonase-like"/>
    <property type="match status" value="1"/>
</dbReference>
<sequence length="277" mass="29711">MLCVTAEDSYVLVDRPRPQVAVVTLNRPERMNSMAFDVMVPLRDVLNELTYDNDVRAVVLTGAGRGFSSGADHKSAGSVPHVDGLTRPSYGLRSMEILDDVILGLRKMHQPVIAAVNGAAIGGGLCLALAADIRVAASGAYFRAAGINNGLTASELGLSYLLPRAIGSSRAFEIMLTGRDVDAEEAQRIGLVSRTVPEQDLLDVCCEMAERIAAFSRPGVELTKRTLWSGLDAGSLEAHMQAEGLGQLYVRLLTANFEEAVAARKEKRPAVFTDDKP</sequence>
<gene>
    <name evidence="9" type="ordered locus">Mmcs_2445</name>
</gene>
<name>A0A5Q5BJS7_MYCSS</name>
<dbReference type="Gene3D" id="1.10.12.10">
    <property type="entry name" value="Lyase 2-enoyl-coa Hydratase, Chain A, domain 2"/>
    <property type="match status" value="1"/>
</dbReference>
<evidence type="ECO:0000256" key="3">
    <source>
        <dbReference type="ARBA" id="ARBA00022832"/>
    </source>
</evidence>
<dbReference type="KEGG" id="mmc:Mmcs_2445"/>
<dbReference type="GO" id="GO:0018812">
    <property type="term" value="F:3-hydroxyacyl-CoA dehydratase activity"/>
    <property type="evidence" value="ECO:0007669"/>
    <property type="project" value="RHEA"/>
</dbReference>
<dbReference type="GO" id="GO:0006635">
    <property type="term" value="P:fatty acid beta-oxidation"/>
    <property type="evidence" value="ECO:0007669"/>
    <property type="project" value="TreeGrafter"/>
</dbReference>
<evidence type="ECO:0000256" key="4">
    <source>
        <dbReference type="ARBA" id="ARBA00023098"/>
    </source>
</evidence>
<evidence type="ECO:0000256" key="1">
    <source>
        <dbReference type="ARBA" id="ARBA00002994"/>
    </source>
</evidence>
<keyword evidence="3" id="KW-0276">Fatty acid metabolism</keyword>
<evidence type="ECO:0000256" key="5">
    <source>
        <dbReference type="ARBA" id="ARBA00023239"/>
    </source>
</evidence>
<reference evidence="9" key="1">
    <citation type="submission" date="2006-06" db="EMBL/GenBank/DDBJ databases">
        <title>Complete sequence of chromosome of Mycobacterium sp. MCS.</title>
        <authorList>
            <consortium name="US DOE Joint Genome Institute"/>
            <person name="Copeland A."/>
            <person name="Lucas S."/>
            <person name="Lapidus A."/>
            <person name="Barry K."/>
            <person name="Detter J.C."/>
            <person name="Glavina del Rio T."/>
            <person name="Hammon N."/>
            <person name="Israni S."/>
            <person name="Dalin E."/>
            <person name="Tice H."/>
            <person name="Pitluck S."/>
            <person name="Martinez M."/>
            <person name="Schmutz J."/>
            <person name="Larimer F."/>
            <person name="Land M."/>
            <person name="Hauser L."/>
            <person name="Kyrpides N."/>
            <person name="Kim E."/>
            <person name="Miller C.D."/>
            <person name="Hughes J.E."/>
            <person name="Anderson A.J."/>
            <person name="Sims R.C."/>
            <person name="Richardson P."/>
        </authorList>
    </citation>
    <scope>NUCLEOTIDE SEQUENCE [LARGE SCALE GENOMIC DNA]</scope>
    <source>
        <strain evidence="9">MCS</strain>
    </source>
</reference>
<dbReference type="PANTHER" id="PTHR11941">
    <property type="entry name" value="ENOYL-COA HYDRATASE-RELATED"/>
    <property type="match status" value="1"/>
</dbReference>
<dbReference type="Pfam" id="PF00378">
    <property type="entry name" value="ECH_1"/>
    <property type="match status" value="1"/>
</dbReference>
<evidence type="ECO:0000256" key="7">
    <source>
        <dbReference type="ARBA" id="ARBA00023717"/>
    </source>
</evidence>
<dbReference type="InterPro" id="IPR001753">
    <property type="entry name" value="Enoyl-CoA_hydra/iso"/>
</dbReference>
<dbReference type="InterPro" id="IPR018376">
    <property type="entry name" value="Enoyl-CoA_hyd/isom_CS"/>
</dbReference>
<comment type="catalytic activity">
    <reaction evidence="7">
        <text>a 4-saturated-(3S)-3-hydroxyacyl-CoA = a (3E)-enoyl-CoA + H2O</text>
        <dbReference type="Rhea" id="RHEA:20724"/>
        <dbReference type="ChEBI" id="CHEBI:15377"/>
        <dbReference type="ChEBI" id="CHEBI:58521"/>
        <dbReference type="ChEBI" id="CHEBI:137480"/>
        <dbReference type="EC" id="4.2.1.17"/>
    </reaction>
</comment>
<dbReference type="NCBIfam" id="NF004519">
    <property type="entry name" value="PRK05864.1"/>
    <property type="match status" value="1"/>
</dbReference>